<feature type="binding site" evidence="8">
    <location>
        <position position="272"/>
    </location>
    <ligand>
        <name>Zn(2+)</name>
        <dbReference type="ChEBI" id="CHEBI:29105"/>
        <note>catalytic</note>
    </ligand>
</feature>
<keyword evidence="3 8" id="KW-0479">Metal-binding</keyword>
<dbReference type="PRINTS" id="PR00480">
    <property type="entry name" value="ASTACIN"/>
</dbReference>
<organism evidence="11 12">
    <name type="scientific">Romanomermis culicivorax</name>
    <name type="common">Nematode worm</name>
    <dbReference type="NCBI Taxonomy" id="13658"/>
    <lineage>
        <taxon>Eukaryota</taxon>
        <taxon>Metazoa</taxon>
        <taxon>Ecdysozoa</taxon>
        <taxon>Nematoda</taxon>
        <taxon>Enoplea</taxon>
        <taxon>Dorylaimia</taxon>
        <taxon>Mermithida</taxon>
        <taxon>Mermithoidea</taxon>
        <taxon>Mermithidae</taxon>
        <taxon>Romanomermis</taxon>
    </lineage>
</organism>
<name>A0A915IS61_ROMCU</name>
<dbReference type="PANTHER" id="PTHR10127:SF849">
    <property type="entry name" value="ZINC METALLOPROTEINASE NAS-36"/>
    <property type="match status" value="1"/>
</dbReference>
<keyword evidence="6 8" id="KW-0482">Metalloprotease</keyword>
<keyword evidence="11" id="KW-1185">Reference proteome</keyword>
<keyword evidence="7" id="KW-1015">Disulfide bond</keyword>
<evidence type="ECO:0000313" key="12">
    <source>
        <dbReference type="WBParaSite" id="nRc.2.0.1.t17038-RA"/>
    </source>
</evidence>
<feature type="binding site" evidence="8">
    <location>
        <position position="268"/>
    </location>
    <ligand>
        <name>Zn(2+)</name>
        <dbReference type="ChEBI" id="CHEBI:29105"/>
        <note>catalytic</note>
    </ligand>
</feature>
<dbReference type="Proteomes" id="UP000887565">
    <property type="component" value="Unplaced"/>
</dbReference>
<dbReference type="EC" id="3.4.24.-" evidence="9"/>
<dbReference type="PANTHER" id="PTHR10127">
    <property type="entry name" value="DISCOIDIN, CUB, EGF, LAMININ , AND ZINC METALLOPROTEASE DOMAIN CONTAINING"/>
    <property type="match status" value="1"/>
</dbReference>
<evidence type="ECO:0000313" key="11">
    <source>
        <dbReference type="Proteomes" id="UP000887565"/>
    </source>
</evidence>
<dbReference type="InterPro" id="IPR001506">
    <property type="entry name" value="Peptidase_M12A"/>
</dbReference>
<dbReference type="SMART" id="SM00235">
    <property type="entry name" value="ZnMc"/>
    <property type="match status" value="1"/>
</dbReference>
<feature type="active site" evidence="8">
    <location>
        <position position="269"/>
    </location>
</feature>
<dbReference type="InterPro" id="IPR034035">
    <property type="entry name" value="Astacin-like_dom"/>
</dbReference>
<evidence type="ECO:0000256" key="2">
    <source>
        <dbReference type="ARBA" id="ARBA00022670"/>
    </source>
</evidence>
<comment type="caution">
    <text evidence="8">Lacks conserved residue(s) required for the propagation of feature annotation.</text>
</comment>
<dbReference type="GO" id="GO:0006508">
    <property type="term" value="P:proteolysis"/>
    <property type="evidence" value="ECO:0007669"/>
    <property type="project" value="UniProtKB-KW"/>
</dbReference>
<keyword evidence="1" id="KW-0245">EGF-like domain</keyword>
<evidence type="ECO:0000256" key="3">
    <source>
        <dbReference type="ARBA" id="ARBA00022723"/>
    </source>
</evidence>
<dbReference type="Gene3D" id="3.40.390.10">
    <property type="entry name" value="Collagenase (Catalytic Domain)"/>
    <property type="match status" value="1"/>
</dbReference>
<dbReference type="PROSITE" id="PS51864">
    <property type="entry name" value="ASTACIN"/>
    <property type="match status" value="1"/>
</dbReference>
<sequence>MDHYPNIVHRVTNVKAAPAVFKDELMSHFQPQLNEQRISEVSDLLSRIRQAAKVKFYGGGAESRDDLTEIGLCGYGIKAGGVGVSDQDDVPFPAASCSNKSSKFSGGRRRPLIVGEVTSIGVGHPNFSVPLAKYLFEGDILLTPVQANSILVQLTQENELAARRQERSSLRRKRAILTNDQNLRWKTFPIQYDIDNSYSNDDRQAIQDAISYWSQHTCLGISYSPGVSNGDYVVIFPGNGCYSMVGRQGGKQSVSIGDGCVVSGVIAHEFGHALGLWHEQSRPDADTYIRVLTNNILAGLLSNFLQRTWDTVDSFGVPYDYGSVMHYDSTSFSFDGQSDTIETLQPSYQRTIGQREHPSFYDVKIMNEAYCKDRCAADLDCNYGGYTHPGYCNQCLCPDGTGGYYCERNAEPRSCQCDYSMLIEIN</sequence>
<feature type="domain" description="Peptidase M12A" evidence="10">
    <location>
        <begin position="174"/>
        <end position="372"/>
    </location>
</feature>
<dbReference type="OMA" id="KIMNEAY"/>
<dbReference type="FunFam" id="3.40.390.10:FF:000028">
    <property type="entry name" value="Zinc metalloproteinase"/>
    <property type="match status" value="1"/>
</dbReference>
<evidence type="ECO:0000256" key="1">
    <source>
        <dbReference type="ARBA" id="ARBA00022536"/>
    </source>
</evidence>
<reference evidence="12" key="1">
    <citation type="submission" date="2022-11" db="UniProtKB">
        <authorList>
            <consortium name="WormBaseParasite"/>
        </authorList>
    </citation>
    <scope>IDENTIFICATION</scope>
</reference>
<evidence type="ECO:0000256" key="4">
    <source>
        <dbReference type="ARBA" id="ARBA00022801"/>
    </source>
</evidence>
<accession>A0A915IS61</accession>
<keyword evidence="4 8" id="KW-0378">Hydrolase</keyword>
<evidence type="ECO:0000259" key="10">
    <source>
        <dbReference type="PROSITE" id="PS51864"/>
    </source>
</evidence>
<evidence type="ECO:0000256" key="5">
    <source>
        <dbReference type="ARBA" id="ARBA00022833"/>
    </source>
</evidence>
<dbReference type="GO" id="GO:0018996">
    <property type="term" value="P:molting cycle, collagen and cuticulin-based cuticle"/>
    <property type="evidence" value="ECO:0007669"/>
    <property type="project" value="UniProtKB-ARBA"/>
</dbReference>
<evidence type="ECO:0000256" key="9">
    <source>
        <dbReference type="RuleBase" id="RU361183"/>
    </source>
</evidence>
<dbReference type="Pfam" id="PF01400">
    <property type="entry name" value="Astacin"/>
    <property type="match status" value="1"/>
</dbReference>
<evidence type="ECO:0000256" key="8">
    <source>
        <dbReference type="PROSITE-ProRule" id="PRU01211"/>
    </source>
</evidence>
<proteinExistence type="predicted"/>
<dbReference type="CDD" id="cd00055">
    <property type="entry name" value="EGF_Lam"/>
    <property type="match status" value="1"/>
</dbReference>
<comment type="cofactor">
    <cofactor evidence="8 9">
        <name>Zn(2+)</name>
        <dbReference type="ChEBI" id="CHEBI:29105"/>
    </cofactor>
    <text evidence="8 9">Binds 1 zinc ion per subunit.</text>
</comment>
<dbReference type="InterPro" id="IPR002049">
    <property type="entry name" value="LE_dom"/>
</dbReference>
<dbReference type="AlphaFoldDB" id="A0A915IS61"/>
<evidence type="ECO:0000256" key="6">
    <source>
        <dbReference type="ARBA" id="ARBA00023049"/>
    </source>
</evidence>
<dbReference type="CDD" id="cd04280">
    <property type="entry name" value="ZnMc_astacin_like"/>
    <property type="match status" value="1"/>
</dbReference>
<dbReference type="WBParaSite" id="nRc.2.0.1.t17038-RA">
    <property type="protein sequence ID" value="nRc.2.0.1.t17038-RA"/>
    <property type="gene ID" value="nRc.2.0.1.g17038"/>
</dbReference>
<keyword evidence="2 8" id="KW-0645">Protease</keyword>
<keyword evidence="5 8" id="KW-0862">Zinc</keyword>
<dbReference type="InterPro" id="IPR006026">
    <property type="entry name" value="Peptidase_Metallo"/>
</dbReference>
<dbReference type="GO" id="GO:0008270">
    <property type="term" value="F:zinc ion binding"/>
    <property type="evidence" value="ECO:0007669"/>
    <property type="project" value="UniProtKB-UniRule"/>
</dbReference>
<dbReference type="GO" id="GO:0004222">
    <property type="term" value="F:metalloendopeptidase activity"/>
    <property type="evidence" value="ECO:0007669"/>
    <property type="project" value="UniProtKB-UniRule"/>
</dbReference>
<dbReference type="InterPro" id="IPR024079">
    <property type="entry name" value="MetalloPept_cat_dom_sf"/>
</dbReference>
<feature type="binding site" evidence="8">
    <location>
        <position position="278"/>
    </location>
    <ligand>
        <name>Zn(2+)</name>
        <dbReference type="ChEBI" id="CHEBI:29105"/>
        <note>catalytic</note>
    </ligand>
</feature>
<evidence type="ECO:0000256" key="7">
    <source>
        <dbReference type="ARBA" id="ARBA00023157"/>
    </source>
</evidence>
<protein>
    <recommendedName>
        <fullName evidence="9">Metalloendopeptidase</fullName>
        <ecNumber evidence="9">3.4.24.-</ecNumber>
    </recommendedName>
</protein>
<dbReference type="SUPFAM" id="SSF55486">
    <property type="entry name" value="Metalloproteases ('zincins'), catalytic domain"/>
    <property type="match status" value="1"/>
</dbReference>